<comment type="caution">
    <text evidence="2">The sequence shown here is derived from an EMBL/GenBank/DDBJ whole genome shotgun (WGS) entry which is preliminary data.</text>
</comment>
<protein>
    <submittedName>
        <fullName evidence="2">Helix-turn-helix transcriptional regulator</fullName>
    </submittedName>
</protein>
<dbReference type="GO" id="GO:0003677">
    <property type="term" value="F:DNA binding"/>
    <property type="evidence" value="ECO:0007669"/>
    <property type="project" value="InterPro"/>
</dbReference>
<sequence length="81" mass="8464">MMMTPSECRSARLLLGWSQLRLSEASGTDAAAIRDFETGRLPPKEGNVAALQRALQDAGVEFVSEIGGGTGVKLTVSKGNG</sequence>
<dbReference type="InterPro" id="IPR010982">
    <property type="entry name" value="Lambda_DNA-bd_dom_sf"/>
</dbReference>
<gene>
    <name evidence="2" type="ORF">F6X38_04540</name>
</gene>
<dbReference type="SUPFAM" id="SSF47413">
    <property type="entry name" value="lambda repressor-like DNA-binding domains"/>
    <property type="match status" value="1"/>
</dbReference>
<dbReference type="Pfam" id="PF01381">
    <property type="entry name" value="HTH_3"/>
    <property type="match status" value="1"/>
</dbReference>
<dbReference type="CDD" id="cd00093">
    <property type="entry name" value="HTH_XRE"/>
    <property type="match status" value="1"/>
</dbReference>
<evidence type="ECO:0000313" key="2">
    <source>
        <dbReference type="EMBL" id="KAB0682072.1"/>
    </source>
</evidence>
<feature type="domain" description="HTH cro/C1-type" evidence="1">
    <location>
        <begin position="9"/>
        <end position="56"/>
    </location>
</feature>
<keyword evidence="3" id="KW-1185">Reference proteome</keyword>
<dbReference type="InterPro" id="IPR001387">
    <property type="entry name" value="Cro/C1-type_HTH"/>
</dbReference>
<proteinExistence type="predicted"/>
<organism evidence="2 3">
    <name type="scientific">Plantimonas leprariae</name>
    <dbReference type="NCBI Taxonomy" id="2615207"/>
    <lineage>
        <taxon>Bacteria</taxon>
        <taxon>Pseudomonadati</taxon>
        <taxon>Pseudomonadota</taxon>
        <taxon>Alphaproteobacteria</taxon>
        <taxon>Hyphomicrobiales</taxon>
        <taxon>Aurantimonadaceae</taxon>
        <taxon>Plantimonas</taxon>
    </lineage>
</organism>
<dbReference type="Gene3D" id="1.10.260.40">
    <property type="entry name" value="lambda repressor-like DNA-binding domains"/>
    <property type="match status" value="1"/>
</dbReference>
<dbReference type="EMBL" id="VZDO01000002">
    <property type="protein sequence ID" value="KAB0682072.1"/>
    <property type="molecule type" value="Genomic_DNA"/>
</dbReference>
<reference evidence="2 3" key="1">
    <citation type="submission" date="2019-09" db="EMBL/GenBank/DDBJ databases">
        <title>YIM 132180 draft genome.</title>
        <authorList>
            <person name="Zhang K."/>
        </authorList>
    </citation>
    <scope>NUCLEOTIDE SEQUENCE [LARGE SCALE GENOMIC DNA]</scope>
    <source>
        <strain evidence="2 3">YIM 132180</strain>
    </source>
</reference>
<accession>A0A7V7PSL4</accession>
<name>A0A7V7PSL4_9HYPH</name>
<dbReference type="Proteomes" id="UP000432089">
    <property type="component" value="Unassembled WGS sequence"/>
</dbReference>
<evidence type="ECO:0000313" key="3">
    <source>
        <dbReference type="Proteomes" id="UP000432089"/>
    </source>
</evidence>
<dbReference type="AlphaFoldDB" id="A0A7V7PSL4"/>
<evidence type="ECO:0000259" key="1">
    <source>
        <dbReference type="Pfam" id="PF01381"/>
    </source>
</evidence>